<dbReference type="RefSeq" id="WP_276215953.1">
    <property type="nucleotide sequence ID" value="NZ_JARJLR010000458.1"/>
</dbReference>
<name>A0AAW6PD50_9PSED</name>
<evidence type="ECO:0000259" key="1">
    <source>
        <dbReference type="SMART" id="SM00382"/>
    </source>
</evidence>
<dbReference type="InterPro" id="IPR003593">
    <property type="entry name" value="AAA+_ATPase"/>
</dbReference>
<proteinExistence type="predicted"/>
<organism evidence="2 3">
    <name type="scientific">Pseudomonas citronellolis</name>
    <dbReference type="NCBI Taxonomy" id="53408"/>
    <lineage>
        <taxon>Bacteria</taxon>
        <taxon>Pseudomonadati</taxon>
        <taxon>Pseudomonadota</taxon>
        <taxon>Gammaproteobacteria</taxon>
        <taxon>Pseudomonadales</taxon>
        <taxon>Pseudomonadaceae</taxon>
        <taxon>Pseudomonas</taxon>
    </lineage>
</organism>
<dbReference type="Gene3D" id="3.40.50.300">
    <property type="entry name" value="P-loop containing nucleotide triphosphate hydrolases"/>
    <property type="match status" value="1"/>
</dbReference>
<dbReference type="AlphaFoldDB" id="A0AAW6PD50"/>
<protein>
    <submittedName>
        <fullName evidence="2">SIR2 family protein</fullName>
    </submittedName>
</protein>
<comment type="caution">
    <text evidence="2">The sequence shown here is derived from an EMBL/GenBank/DDBJ whole genome shotgun (WGS) entry which is preliminary data.</text>
</comment>
<dbReference type="SUPFAM" id="SSF52540">
    <property type="entry name" value="P-loop containing nucleoside triphosphate hydrolases"/>
    <property type="match status" value="1"/>
</dbReference>
<gene>
    <name evidence="2" type="ORF">P3W55_27355</name>
</gene>
<dbReference type="EMBL" id="JARJLR010000458">
    <property type="protein sequence ID" value="MDF3845438.1"/>
    <property type="molecule type" value="Genomic_DNA"/>
</dbReference>
<dbReference type="InterPro" id="IPR029035">
    <property type="entry name" value="DHS-like_NAD/FAD-binding_dom"/>
</dbReference>
<feature type="domain" description="AAA+ ATPase" evidence="1">
    <location>
        <begin position="331"/>
        <end position="452"/>
    </location>
</feature>
<dbReference type="InterPro" id="IPR057574">
    <property type="entry name" value="nSTAND_NTPase5_dom"/>
</dbReference>
<dbReference type="SUPFAM" id="SSF52467">
    <property type="entry name" value="DHS-like NAD/FAD-binding domain"/>
    <property type="match status" value="1"/>
</dbReference>
<reference evidence="2" key="1">
    <citation type="submission" date="2023-03" db="EMBL/GenBank/DDBJ databases">
        <title>Draft assemblies of triclosan tolerant bacteria isolated from returned activated sludge.</title>
        <authorList>
            <person name="Van Hamelsveld S."/>
        </authorList>
    </citation>
    <scope>NUCLEOTIDE SEQUENCE</scope>
    <source>
        <strain evidence="2">GW210015_S63</strain>
    </source>
</reference>
<dbReference type="Proteomes" id="UP001220662">
    <property type="component" value="Unassembled WGS sequence"/>
</dbReference>
<evidence type="ECO:0000313" key="2">
    <source>
        <dbReference type="EMBL" id="MDF3845438.1"/>
    </source>
</evidence>
<dbReference type="Pfam" id="PF13289">
    <property type="entry name" value="SIR2_2"/>
    <property type="match status" value="1"/>
</dbReference>
<evidence type="ECO:0000313" key="3">
    <source>
        <dbReference type="Proteomes" id="UP001220662"/>
    </source>
</evidence>
<dbReference type="Pfam" id="PF25199">
    <property type="entry name" value="nSTAND_NTPase5"/>
    <property type="match status" value="1"/>
</dbReference>
<sequence length="815" mass="93095">MSISLAELTKRIKPEKTILFFGAGSSIPSGAPSVSKIMERFTENFYIEQNGYSLSEFSSIVEQSLSRREMIQSLRSLFKNLTPTGSLLNLPLYNWKNIYTTNYDTLIEQSYARKNKNLSVISSNFDFTVQKIPEATKLYKLHGTIDKDEVDGVHSRIIITENDYDLTNEYREHLYESLKIDLAGSDIIIIGYSLSDPHIKEIITKSLDINSKSHSPATVNLILYTPDENRAQLHERRGIKVAFGGLDEFFIELDKSYDPPPVSYSFTGDPLDNYPSLHPVTIDVEHQLTSTTKDASAMFNGWPASYSDIAANLTFRRTHTASICTEIEKHKALFIMVLGASGTGKSTLAKQVIYSLSQSNYKTWEHKTDHTLLADQWRQVAKTLKERNEKGVLFIDEAHNHLHEINTLADLLVADESENLTLLLVSARNQWNPRIKTPNLFKRGELFRLKGLDPVEIEELLTLVDTNPDLKPLVENNFSGFSRAERKRRLTVRCESDTFVCLKNIFASEKFDDIVLREYAALSKEHQEIYRLVAAMESSGINVHRQLVIRLLGIPAENITASLTNLVDIIHEYAISIKDGIYGWKGRHPVITDIISQYKMTDAAEYYNLFDNVIDHIVPTYDVEIRTIRQLCGLEKGIGRIPDKHVRNKLLRKMISKAPGERVPRHRLIRNLIDINELEKADTEIRLFENDFKADGPVHRFKIMLLLARADRTSGILEEDRIAILERASTYAKDVTERFKDNKDILRTYCDVGVEIFRRTKDFSVFDDAMEKLKQAEERIGDPDITSIIVYYQRLVSGLDFGGQQKLEDEIPSES</sequence>
<dbReference type="SMART" id="SM00382">
    <property type="entry name" value="AAA"/>
    <property type="match status" value="1"/>
</dbReference>
<dbReference type="InterPro" id="IPR027417">
    <property type="entry name" value="P-loop_NTPase"/>
</dbReference>
<accession>A0AAW6PD50</accession>